<organism evidence="2 3">
    <name type="scientific">Echria macrotheca</name>
    <dbReference type="NCBI Taxonomy" id="438768"/>
    <lineage>
        <taxon>Eukaryota</taxon>
        <taxon>Fungi</taxon>
        <taxon>Dikarya</taxon>
        <taxon>Ascomycota</taxon>
        <taxon>Pezizomycotina</taxon>
        <taxon>Sordariomycetes</taxon>
        <taxon>Sordariomycetidae</taxon>
        <taxon>Sordariales</taxon>
        <taxon>Schizotheciaceae</taxon>
        <taxon>Echria</taxon>
    </lineage>
</organism>
<feature type="compositionally biased region" description="Low complexity" evidence="1">
    <location>
        <begin position="14"/>
        <end position="26"/>
    </location>
</feature>
<dbReference type="AlphaFoldDB" id="A0AAJ0BAA1"/>
<sequence>MTDSLIRPSRSLQAAAPTATAPTGDPHAAKAVRHYRLPQGGSGNGNDNAPRLGDRLACRIAALREKLAAFARIPLYHPPTMLDTTLLLSLRSRPSLDNLASLTPVLPPGGTTGIQKALGRFEAVSRARKEDIGADAQCMLSCIEGRPAAPLSPKHRRAGALIQFGEGSGRKRGEFHRRKNQVIGCWIGWSAIVEEKRKGFVLQPL</sequence>
<reference evidence="2" key="1">
    <citation type="submission" date="2023-06" db="EMBL/GenBank/DDBJ databases">
        <title>Genome-scale phylogeny and comparative genomics of the fungal order Sordariales.</title>
        <authorList>
            <consortium name="Lawrence Berkeley National Laboratory"/>
            <person name="Hensen N."/>
            <person name="Bonometti L."/>
            <person name="Westerberg I."/>
            <person name="Brannstrom I.O."/>
            <person name="Guillou S."/>
            <person name="Cros-Aarteil S."/>
            <person name="Calhoun S."/>
            <person name="Haridas S."/>
            <person name="Kuo A."/>
            <person name="Mondo S."/>
            <person name="Pangilinan J."/>
            <person name="Riley R."/>
            <person name="Labutti K."/>
            <person name="Andreopoulos B."/>
            <person name="Lipzen A."/>
            <person name="Chen C."/>
            <person name="Yanf M."/>
            <person name="Daum C."/>
            <person name="Ng V."/>
            <person name="Clum A."/>
            <person name="Steindorff A."/>
            <person name="Ohm R."/>
            <person name="Martin F."/>
            <person name="Silar P."/>
            <person name="Natvig D."/>
            <person name="Lalanne C."/>
            <person name="Gautier V."/>
            <person name="Ament-Velasquez S.L."/>
            <person name="Kruys A."/>
            <person name="Hutchinson M.I."/>
            <person name="Powell A.J."/>
            <person name="Barry K."/>
            <person name="Miller A.N."/>
            <person name="Grigoriev I.V."/>
            <person name="Debuchy R."/>
            <person name="Gladieux P."/>
            <person name="Thoren M.H."/>
            <person name="Johannesson H."/>
        </authorList>
    </citation>
    <scope>NUCLEOTIDE SEQUENCE</scope>
    <source>
        <strain evidence="2">PSN4</strain>
    </source>
</reference>
<dbReference type="Proteomes" id="UP001239445">
    <property type="component" value="Unassembled WGS sequence"/>
</dbReference>
<evidence type="ECO:0000313" key="2">
    <source>
        <dbReference type="EMBL" id="KAK1754135.1"/>
    </source>
</evidence>
<dbReference type="EMBL" id="MU839836">
    <property type="protein sequence ID" value="KAK1754135.1"/>
    <property type="molecule type" value="Genomic_DNA"/>
</dbReference>
<evidence type="ECO:0000256" key="1">
    <source>
        <dbReference type="SAM" id="MobiDB-lite"/>
    </source>
</evidence>
<evidence type="ECO:0000313" key="3">
    <source>
        <dbReference type="Proteomes" id="UP001239445"/>
    </source>
</evidence>
<keyword evidence="3" id="KW-1185">Reference proteome</keyword>
<comment type="caution">
    <text evidence="2">The sequence shown here is derived from an EMBL/GenBank/DDBJ whole genome shotgun (WGS) entry which is preliminary data.</text>
</comment>
<accession>A0AAJ0BAA1</accession>
<proteinExistence type="predicted"/>
<feature type="region of interest" description="Disordered" evidence="1">
    <location>
        <begin position="1"/>
        <end position="28"/>
    </location>
</feature>
<protein>
    <submittedName>
        <fullName evidence="2">Uncharacterized protein</fullName>
    </submittedName>
</protein>
<name>A0AAJ0BAA1_9PEZI</name>
<gene>
    <name evidence="2" type="ORF">QBC47DRAFT_385826</name>
</gene>